<feature type="region of interest" description="Disordered" evidence="1">
    <location>
        <begin position="1"/>
        <end position="30"/>
    </location>
</feature>
<accession>A0A427YQ37</accession>
<reference evidence="2 3" key="1">
    <citation type="submission" date="2018-11" db="EMBL/GenBank/DDBJ databases">
        <title>Genome sequence of Saitozyma podzolica DSM 27192.</title>
        <authorList>
            <person name="Aliyu H."/>
            <person name="Gorte O."/>
            <person name="Ochsenreither K."/>
        </authorList>
    </citation>
    <scope>NUCLEOTIDE SEQUENCE [LARGE SCALE GENOMIC DNA]</scope>
    <source>
        <strain evidence="2 3">DSM 27192</strain>
    </source>
</reference>
<gene>
    <name evidence="2" type="ORF">EHS25_007509</name>
</gene>
<organism evidence="2 3">
    <name type="scientific">Saitozyma podzolica</name>
    <dbReference type="NCBI Taxonomy" id="1890683"/>
    <lineage>
        <taxon>Eukaryota</taxon>
        <taxon>Fungi</taxon>
        <taxon>Dikarya</taxon>
        <taxon>Basidiomycota</taxon>
        <taxon>Agaricomycotina</taxon>
        <taxon>Tremellomycetes</taxon>
        <taxon>Tremellales</taxon>
        <taxon>Trimorphomycetaceae</taxon>
        <taxon>Saitozyma</taxon>
    </lineage>
</organism>
<protein>
    <submittedName>
        <fullName evidence="2">Uncharacterized protein</fullName>
    </submittedName>
</protein>
<keyword evidence="3" id="KW-1185">Reference proteome</keyword>
<evidence type="ECO:0000256" key="1">
    <source>
        <dbReference type="SAM" id="MobiDB-lite"/>
    </source>
</evidence>
<sequence>MVPVPAIVPSQSEPRRVPATATVEDRRQPSWSWPLDHHNANSSWSYPIPSLPFDPTPIHPVSLTIEGTPSWSVDPRDTPEYVDSLHELTPTPLASAPNYTPKVVPHPSLSAIHTAFEATHQWANPNQAFPTLLSTEPIPSISYPCSPLLPPLLPTLLDPSPLTLPSPAPPPGSVPVPESIMDWPASSASCPPRGIGPAGSGRTTDTDADRNIMGGIPGIGINPPLAPVISLPSGILRSDIVRPTATQDAAVSLIVGPISAPFVIDRKDMDHEVYHEASVAVSQDMPHTSEGYFLARQITDPPPIPPRTNTAPSQAPFTTEATVATSNPTRYLDLNTVFSFHPPPFDAIAIPISNHANDPYPYPYPYPYPHSSPLPHRLPDPKCRPNPHTKPPPNPSPVVPRVQNEVLSPSSALLGSTAPSPSLRHSAPTKVKLMLILKL</sequence>
<evidence type="ECO:0000313" key="2">
    <source>
        <dbReference type="EMBL" id="RSH93156.1"/>
    </source>
</evidence>
<proteinExistence type="predicted"/>
<name>A0A427YQ37_9TREE</name>
<dbReference type="Proteomes" id="UP000279259">
    <property type="component" value="Unassembled WGS sequence"/>
</dbReference>
<dbReference type="AlphaFoldDB" id="A0A427YQ37"/>
<evidence type="ECO:0000313" key="3">
    <source>
        <dbReference type="Proteomes" id="UP000279259"/>
    </source>
</evidence>
<dbReference type="OrthoDB" id="10569201at2759"/>
<feature type="region of interest" description="Disordered" evidence="1">
    <location>
        <begin position="373"/>
        <end position="401"/>
    </location>
</feature>
<feature type="compositionally biased region" description="Pro residues" evidence="1">
    <location>
        <begin position="388"/>
        <end position="398"/>
    </location>
</feature>
<comment type="caution">
    <text evidence="2">The sequence shown here is derived from an EMBL/GenBank/DDBJ whole genome shotgun (WGS) entry which is preliminary data.</text>
</comment>
<dbReference type="EMBL" id="RSCD01000004">
    <property type="protein sequence ID" value="RSH93156.1"/>
    <property type="molecule type" value="Genomic_DNA"/>
</dbReference>